<dbReference type="GO" id="GO:0005506">
    <property type="term" value="F:iron ion binding"/>
    <property type="evidence" value="ECO:0007669"/>
    <property type="project" value="InterPro"/>
</dbReference>
<dbReference type="GO" id="GO:0016705">
    <property type="term" value="F:oxidoreductase activity, acting on paired donors, with incorporation or reduction of molecular oxygen"/>
    <property type="evidence" value="ECO:0007669"/>
    <property type="project" value="InterPro"/>
</dbReference>
<dbReference type="InParanoid" id="A0A6P8TKN3"/>
<reference evidence="5" key="1">
    <citation type="submission" date="2025-08" db="UniProtKB">
        <authorList>
            <consortium name="RefSeq"/>
        </authorList>
    </citation>
    <scope>IDENTIFICATION</scope>
</reference>
<dbReference type="Pfam" id="PF00067">
    <property type="entry name" value="p450"/>
    <property type="match status" value="1"/>
</dbReference>
<evidence type="ECO:0000313" key="4">
    <source>
        <dbReference type="Proteomes" id="UP000515161"/>
    </source>
</evidence>
<dbReference type="PANTHER" id="PTHR24286:SF100">
    <property type="entry name" value="CYTOCHROME P450 26C1"/>
    <property type="match status" value="1"/>
</dbReference>
<accession>A0A6P8TKN3</accession>
<dbReference type="GO" id="GO:0004497">
    <property type="term" value="F:monooxygenase activity"/>
    <property type="evidence" value="ECO:0007669"/>
    <property type="project" value="InterPro"/>
</dbReference>
<dbReference type="GO" id="GO:0016125">
    <property type="term" value="P:sterol metabolic process"/>
    <property type="evidence" value="ECO:0007669"/>
    <property type="project" value="TreeGrafter"/>
</dbReference>
<dbReference type="KEGG" id="gacu:117536911"/>
<dbReference type="OrthoDB" id="1372046at2759"/>
<gene>
    <name evidence="5" type="primary">LOC117536911</name>
</gene>
<name>A0A6P8TKN3_GYMAC</name>
<dbReference type="GeneID" id="117536911"/>
<organism evidence="4 5">
    <name type="scientific">Gymnodraco acuticeps</name>
    <name type="common">Antarctic dragonfish</name>
    <dbReference type="NCBI Taxonomy" id="8218"/>
    <lineage>
        <taxon>Eukaryota</taxon>
        <taxon>Metazoa</taxon>
        <taxon>Chordata</taxon>
        <taxon>Craniata</taxon>
        <taxon>Vertebrata</taxon>
        <taxon>Euteleostomi</taxon>
        <taxon>Actinopterygii</taxon>
        <taxon>Neopterygii</taxon>
        <taxon>Teleostei</taxon>
        <taxon>Neoteleostei</taxon>
        <taxon>Acanthomorphata</taxon>
        <taxon>Eupercaria</taxon>
        <taxon>Perciformes</taxon>
        <taxon>Notothenioidei</taxon>
        <taxon>Bathydraconidae</taxon>
        <taxon>Gymnodraco</taxon>
    </lineage>
</organism>
<dbReference type="Gene3D" id="1.10.630.10">
    <property type="entry name" value="Cytochrome P450"/>
    <property type="match status" value="1"/>
</dbReference>
<keyword evidence="4" id="KW-1185">Reference proteome</keyword>
<protein>
    <submittedName>
        <fullName evidence="5">Cytochrome P450 26C1-like</fullName>
    </submittedName>
</protein>
<keyword evidence="3" id="KW-0408">Iron</keyword>
<sequence length="237" mass="26684">MFLDAAQFGALLPLAAALTSVLCALLLLALTRQLWSLRWTLTRDKESSLPLPKGSMGWPLVGETFHWLFQGSNFHISRRERHGNVFKTHLLGKPVVRVTGAENIRKILLGEHSLVCTQWPQSTRIILGPNTLVNSIGDLHKRKRKILAKVFSRGALESYLPRLQEVVKSEIAKWCSEPGSVDVYSAAKSLTFRIAVRVLLGLKMEEERIVYLAQIFEQLMNNLFSLPFDAPLSGLRK</sequence>
<dbReference type="RefSeq" id="XP_034057897.1">
    <property type="nucleotide sequence ID" value="XM_034202006.1"/>
</dbReference>
<dbReference type="InterPro" id="IPR036396">
    <property type="entry name" value="Cyt_P450_sf"/>
</dbReference>
<dbReference type="InterPro" id="IPR001128">
    <property type="entry name" value="Cyt_P450"/>
</dbReference>
<evidence type="ECO:0000313" key="5">
    <source>
        <dbReference type="RefSeq" id="XP_034057897.1"/>
    </source>
</evidence>
<dbReference type="GO" id="GO:0020037">
    <property type="term" value="F:heme binding"/>
    <property type="evidence" value="ECO:0007669"/>
    <property type="project" value="InterPro"/>
</dbReference>
<dbReference type="SUPFAM" id="SSF48264">
    <property type="entry name" value="Cytochrome P450"/>
    <property type="match status" value="1"/>
</dbReference>
<evidence type="ECO:0000256" key="3">
    <source>
        <dbReference type="ARBA" id="ARBA00023004"/>
    </source>
</evidence>
<evidence type="ECO:0000256" key="2">
    <source>
        <dbReference type="ARBA" id="ARBA00022723"/>
    </source>
</evidence>
<keyword evidence="2" id="KW-0479">Metal-binding</keyword>
<dbReference type="PANTHER" id="PTHR24286">
    <property type="entry name" value="CYTOCHROME P450 26"/>
    <property type="match status" value="1"/>
</dbReference>
<dbReference type="AlphaFoldDB" id="A0A6P8TKN3"/>
<proteinExistence type="inferred from homology"/>
<comment type="similarity">
    <text evidence="1">Belongs to the cytochrome P450 family.</text>
</comment>
<evidence type="ECO:0000256" key="1">
    <source>
        <dbReference type="ARBA" id="ARBA00010617"/>
    </source>
</evidence>
<feature type="non-terminal residue" evidence="5">
    <location>
        <position position="237"/>
    </location>
</feature>
<dbReference type="Proteomes" id="UP000515161">
    <property type="component" value="Unplaced"/>
</dbReference>